<dbReference type="InterPro" id="IPR044574">
    <property type="entry name" value="ARIP4-like"/>
</dbReference>
<reference evidence="9 10" key="1">
    <citation type="submission" date="2022-12" db="EMBL/GenBank/DDBJ databases">
        <title>Chromosome-level genome of Tegillarca granosa.</title>
        <authorList>
            <person name="Kim J."/>
        </authorList>
    </citation>
    <scope>NUCLEOTIDE SEQUENCE [LARGE SCALE GENOMIC DNA]</scope>
    <source>
        <strain evidence="9">Teg-2019</strain>
        <tissue evidence="9">Adductor muscle</tissue>
    </source>
</reference>
<keyword evidence="6" id="KW-0067">ATP-binding</keyword>
<evidence type="ECO:0000256" key="5">
    <source>
        <dbReference type="ARBA" id="ARBA00022806"/>
    </source>
</evidence>
<evidence type="ECO:0000256" key="4">
    <source>
        <dbReference type="ARBA" id="ARBA00022801"/>
    </source>
</evidence>
<keyword evidence="3" id="KW-0547">Nucleotide-binding</keyword>
<dbReference type="PANTHER" id="PTHR45797:SF1">
    <property type="entry name" value="HELICASE ARIP4"/>
    <property type="match status" value="1"/>
</dbReference>
<dbReference type="Proteomes" id="UP001217089">
    <property type="component" value="Unassembled WGS sequence"/>
</dbReference>
<comment type="caution">
    <text evidence="9">The sequence shown here is derived from an EMBL/GenBank/DDBJ whole genome shotgun (WGS) entry which is preliminary data.</text>
</comment>
<proteinExistence type="inferred from homology"/>
<dbReference type="PANTHER" id="PTHR45797">
    <property type="entry name" value="RAD54-LIKE"/>
    <property type="match status" value="1"/>
</dbReference>
<dbReference type="InterPro" id="IPR027417">
    <property type="entry name" value="P-loop_NTPase"/>
</dbReference>
<keyword evidence="10" id="KW-1185">Reference proteome</keyword>
<accession>A0ABQ9E9Z6</accession>
<keyword evidence="7" id="KW-0238">DNA-binding</keyword>
<gene>
    <name evidence="9" type="ORF">KUTeg_021171</name>
</gene>
<evidence type="ECO:0000313" key="9">
    <source>
        <dbReference type="EMBL" id="KAJ8302184.1"/>
    </source>
</evidence>
<dbReference type="InterPro" id="IPR049730">
    <property type="entry name" value="SNF2/RAD54-like_C"/>
</dbReference>
<keyword evidence="8" id="KW-0539">Nucleus</keyword>
<evidence type="ECO:0000256" key="1">
    <source>
        <dbReference type="ARBA" id="ARBA00004123"/>
    </source>
</evidence>
<dbReference type="SUPFAM" id="SSF52540">
    <property type="entry name" value="P-loop containing nucleoside triphosphate hydrolases"/>
    <property type="match status" value="1"/>
</dbReference>
<evidence type="ECO:0000313" key="10">
    <source>
        <dbReference type="Proteomes" id="UP001217089"/>
    </source>
</evidence>
<dbReference type="Gene3D" id="3.40.50.300">
    <property type="entry name" value="P-loop containing nucleotide triphosphate hydrolases"/>
    <property type="match status" value="1"/>
</dbReference>
<protein>
    <submittedName>
        <fullName evidence="9">Uncharacterized protein</fullName>
    </submittedName>
</protein>
<evidence type="ECO:0000256" key="3">
    <source>
        <dbReference type="ARBA" id="ARBA00022741"/>
    </source>
</evidence>
<dbReference type="CDD" id="cd18793">
    <property type="entry name" value="SF2_C_SNF"/>
    <property type="match status" value="1"/>
</dbReference>
<name>A0ABQ9E9Z6_TEGGR</name>
<evidence type="ECO:0000256" key="2">
    <source>
        <dbReference type="ARBA" id="ARBA00007025"/>
    </source>
</evidence>
<evidence type="ECO:0000256" key="8">
    <source>
        <dbReference type="ARBA" id="ARBA00023242"/>
    </source>
</evidence>
<organism evidence="9 10">
    <name type="scientific">Tegillarca granosa</name>
    <name type="common">Malaysian cockle</name>
    <name type="synonym">Anadara granosa</name>
    <dbReference type="NCBI Taxonomy" id="220873"/>
    <lineage>
        <taxon>Eukaryota</taxon>
        <taxon>Metazoa</taxon>
        <taxon>Spiralia</taxon>
        <taxon>Lophotrochozoa</taxon>
        <taxon>Mollusca</taxon>
        <taxon>Bivalvia</taxon>
        <taxon>Autobranchia</taxon>
        <taxon>Pteriomorphia</taxon>
        <taxon>Arcoida</taxon>
        <taxon>Arcoidea</taxon>
        <taxon>Arcidae</taxon>
        <taxon>Tegillarca</taxon>
    </lineage>
</organism>
<feature type="non-terminal residue" evidence="9">
    <location>
        <position position="266"/>
    </location>
</feature>
<evidence type="ECO:0000256" key="7">
    <source>
        <dbReference type="ARBA" id="ARBA00023125"/>
    </source>
</evidence>
<keyword evidence="5" id="KW-0347">Helicase</keyword>
<dbReference type="EMBL" id="JARBDR010000918">
    <property type="protein sequence ID" value="KAJ8302184.1"/>
    <property type="molecule type" value="Genomic_DNA"/>
</dbReference>
<evidence type="ECO:0000256" key="6">
    <source>
        <dbReference type="ARBA" id="ARBA00022840"/>
    </source>
</evidence>
<sequence length="266" mass="30722">MIGANRVVVVDASWNPCHDCQAICRVYRFGQVKPSFIYRLVTDNSMEKKIYDRQITKQGMSDRVVDELQPQNQFLRGQTDNLLRYEDKEFDTVDFSNCEEEYDDYVMCNVLHNQGHFLTKAPFTHESLLIDKKELRLTKKEKRLAKQGYVMEKRMNTTYSRPSYAAFYPKGKDGPAIIRHPAPSTWLVLICYHIFTRVNICTKTSNRYMNRPVASVKPMITTPVPMQPKTIKFPITAKAKPGVSVHKVLTSTGKCTLYLKKPKALQ</sequence>
<comment type="similarity">
    <text evidence="2">Belongs to the SNF2/RAD54 helicase family.</text>
</comment>
<keyword evidence="4" id="KW-0378">Hydrolase</keyword>
<comment type="subcellular location">
    <subcellularLocation>
        <location evidence="1">Nucleus</location>
    </subcellularLocation>
</comment>